<dbReference type="GO" id="GO:0007165">
    <property type="term" value="P:signal transduction"/>
    <property type="evidence" value="ECO:0007669"/>
    <property type="project" value="InterPro"/>
</dbReference>
<evidence type="ECO:0000313" key="2">
    <source>
        <dbReference type="EMBL" id="RSU55549.1"/>
    </source>
</evidence>
<evidence type="ECO:0000259" key="1">
    <source>
        <dbReference type="PROSITE" id="PS50104"/>
    </source>
</evidence>
<dbReference type="Gene3D" id="3.40.50.10140">
    <property type="entry name" value="Toll/interleukin-1 receptor homology (TIR) domain"/>
    <property type="match status" value="1"/>
</dbReference>
<accession>A0A430BS57</accession>
<gene>
    <name evidence="2" type="ORF">DAH51_16590</name>
</gene>
<dbReference type="InterPro" id="IPR000157">
    <property type="entry name" value="TIR_dom"/>
</dbReference>
<proteinExistence type="predicted"/>
<protein>
    <submittedName>
        <fullName evidence="2">TIR domain-containing protein</fullName>
    </submittedName>
</protein>
<organism evidence="2 3">
    <name type="scientific">Sphingobium yanoikuyae</name>
    <name type="common">Sphingomonas yanoikuyae</name>
    <dbReference type="NCBI Taxonomy" id="13690"/>
    <lineage>
        <taxon>Bacteria</taxon>
        <taxon>Pseudomonadati</taxon>
        <taxon>Pseudomonadota</taxon>
        <taxon>Alphaproteobacteria</taxon>
        <taxon>Sphingomonadales</taxon>
        <taxon>Sphingomonadaceae</taxon>
        <taxon>Sphingobium</taxon>
    </lineage>
</organism>
<name>A0A430BS57_SPHYA</name>
<dbReference type="Pfam" id="PF13676">
    <property type="entry name" value="TIR_2"/>
    <property type="match status" value="1"/>
</dbReference>
<evidence type="ECO:0000313" key="3">
    <source>
        <dbReference type="Proteomes" id="UP000287401"/>
    </source>
</evidence>
<sequence>MSGDMAMDYQYDVFVSYRRNSFSLKWIEEEFLPELVPRLELELGREPKVFWDEASADDGQVIQTRILDALRDSRCLLSLLSGPYFTSIWCSAEWHTFRERAERAGLLANGRTLTIPIQWHDGDNYLDLLQGGRGPHTLNFSRFRLNGAWRGTPVHVEFQNELNGLADSIRRLIEGTPPYDPAGVIVRPEQVTRTQLSPGEWTYKLGGLPR</sequence>
<dbReference type="Proteomes" id="UP000287401">
    <property type="component" value="Unassembled WGS sequence"/>
</dbReference>
<dbReference type="PROSITE" id="PS50104">
    <property type="entry name" value="TIR"/>
    <property type="match status" value="1"/>
</dbReference>
<reference evidence="2 3" key="1">
    <citation type="submission" date="2018-07" db="EMBL/GenBank/DDBJ databases">
        <title>Genomic and Epidemiologic Investigation of an Indolent Hospital Outbreak.</title>
        <authorList>
            <person name="Johnson R.C."/>
            <person name="Deming C."/>
            <person name="Conlan S."/>
            <person name="Zellmer C.J."/>
            <person name="Michelin A.V."/>
            <person name="Lee-Lin S."/>
            <person name="Thomas P.J."/>
            <person name="Park M."/>
            <person name="Weingarten R.A."/>
            <person name="Less J."/>
            <person name="Dekker J.P."/>
            <person name="Frank K.M."/>
            <person name="Musser K.A."/>
            <person name="Mcquiston J.R."/>
            <person name="Henderson D.K."/>
            <person name="Lau A.F."/>
            <person name="Palmore T.N."/>
            <person name="Segre J.A."/>
        </authorList>
    </citation>
    <scope>NUCLEOTIDE SEQUENCE [LARGE SCALE GENOMIC DNA]</scope>
    <source>
        <strain evidence="2 3">SK-NIH.Env6_1116</strain>
    </source>
</reference>
<feature type="domain" description="TIR" evidence="1">
    <location>
        <begin position="9"/>
        <end position="162"/>
    </location>
</feature>
<dbReference type="InterPro" id="IPR035897">
    <property type="entry name" value="Toll_tir_struct_dom_sf"/>
</dbReference>
<comment type="caution">
    <text evidence="2">The sequence shown here is derived from an EMBL/GenBank/DDBJ whole genome shotgun (WGS) entry which is preliminary data.</text>
</comment>
<dbReference type="EMBL" id="QRAL01000018">
    <property type="protein sequence ID" value="RSU55549.1"/>
    <property type="molecule type" value="Genomic_DNA"/>
</dbReference>
<dbReference type="AlphaFoldDB" id="A0A430BS57"/>
<dbReference type="SUPFAM" id="SSF52200">
    <property type="entry name" value="Toll/Interleukin receptor TIR domain"/>
    <property type="match status" value="1"/>
</dbReference>